<accession>A0A919XJF8</accession>
<gene>
    <name evidence="3" type="ORF">J2TS6_39900</name>
</gene>
<protein>
    <submittedName>
        <fullName evidence="3">Uncharacterized protein</fullName>
    </submittedName>
</protein>
<sequence length="198" mass="21821">MKSFKSMLLSVSLVAAMFTLPLSAFADPTKETPSENQTTQQTITTQSDLSPERKLTDKELEIMNRAVPSDSIIENKIGSNDVSILAAVMSYNILKLSSGNTKYSDASFYLPPGKKPTLTLVQSPYSGGPIPGNCDVYYTLVDVDTNNWINDGVRVSKNYTSTNFSYTFSNVPTDRTYKVVISNYPDAYDMKGNGYITL</sequence>
<organism evidence="3 4">
    <name type="scientific">Paenibacillus albilobatus</name>
    <dbReference type="NCBI Taxonomy" id="2716884"/>
    <lineage>
        <taxon>Bacteria</taxon>
        <taxon>Bacillati</taxon>
        <taxon>Bacillota</taxon>
        <taxon>Bacilli</taxon>
        <taxon>Bacillales</taxon>
        <taxon>Paenibacillaceae</taxon>
        <taxon>Paenibacillus</taxon>
    </lineage>
</organism>
<feature type="signal peptide" evidence="2">
    <location>
        <begin position="1"/>
        <end position="26"/>
    </location>
</feature>
<feature type="compositionally biased region" description="Low complexity" evidence="1">
    <location>
        <begin position="37"/>
        <end position="46"/>
    </location>
</feature>
<evidence type="ECO:0000256" key="2">
    <source>
        <dbReference type="SAM" id="SignalP"/>
    </source>
</evidence>
<name>A0A919XJF8_9BACL</name>
<proteinExistence type="predicted"/>
<dbReference type="RefSeq" id="WP_160043010.1">
    <property type="nucleotide sequence ID" value="NZ_BORQ01000005.1"/>
</dbReference>
<reference evidence="3" key="1">
    <citation type="submission" date="2021-03" db="EMBL/GenBank/DDBJ databases">
        <title>Antimicrobial resistance genes in bacteria isolated from Japanese honey, and their potential for conferring macrolide and lincosamide resistance in the American foulbrood pathogen Paenibacillus larvae.</title>
        <authorList>
            <person name="Okamoto M."/>
            <person name="Kumagai M."/>
            <person name="Kanamori H."/>
            <person name="Takamatsu D."/>
        </authorList>
    </citation>
    <scope>NUCLEOTIDE SEQUENCE</scope>
    <source>
        <strain evidence="3">J2TS6</strain>
    </source>
</reference>
<keyword evidence="4" id="KW-1185">Reference proteome</keyword>
<comment type="caution">
    <text evidence="3">The sequence shown here is derived from an EMBL/GenBank/DDBJ whole genome shotgun (WGS) entry which is preliminary data.</text>
</comment>
<evidence type="ECO:0000313" key="3">
    <source>
        <dbReference type="EMBL" id="GIO32849.1"/>
    </source>
</evidence>
<feature type="region of interest" description="Disordered" evidence="1">
    <location>
        <begin position="29"/>
        <end position="54"/>
    </location>
</feature>
<evidence type="ECO:0000256" key="1">
    <source>
        <dbReference type="SAM" id="MobiDB-lite"/>
    </source>
</evidence>
<dbReference type="Proteomes" id="UP000679779">
    <property type="component" value="Unassembled WGS sequence"/>
</dbReference>
<feature type="chain" id="PRO_5037908781" evidence="2">
    <location>
        <begin position="27"/>
        <end position="198"/>
    </location>
</feature>
<evidence type="ECO:0000313" key="4">
    <source>
        <dbReference type="Proteomes" id="UP000679779"/>
    </source>
</evidence>
<dbReference type="AlphaFoldDB" id="A0A919XJF8"/>
<dbReference type="EMBL" id="BORQ01000005">
    <property type="protein sequence ID" value="GIO32849.1"/>
    <property type="molecule type" value="Genomic_DNA"/>
</dbReference>
<keyword evidence="2" id="KW-0732">Signal</keyword>